<reference evidence="2 3" key="1">
    <citation type="journal article" date="2022" name="bioRxiv">
        <title>Genomics of Preaxostyla Flagellates Illuminates Evolutionary Transitions and the Path Towards Mitochondrial Loss.</title>
        <authorList>
            <person name="Novak L.V.F."/>
            <person name="Treitli S.C."/>
            <person name="Pyrih J."/>
            <person name="Halakuc P."/>
            <person name="Pipaliya S.V."/>
            <person name="Vacek V."/>
            <person name="Brzon O."/>
            <person name="Soukal P."/>
            <person name="Eme L."/>
            <person name="Dacks J.B."/>
            <person name="Karnkowska A."/>
            <person name="Elias M."/>
            <person name="Hampl V."/>
        </authorList>
    </citation>
    <scope>NUCLEOTIDE SEQUENCE [LARGE SCALE GENOMIC DNA]</scope>
    <source>
        <strain evidence="2">NAU3</strain>
        <tissue evidence="2">Gut</tissue>
    </source>
</reference>
<accession>A0ABQ9WUW7</accession>
<evidence type="ECO:0000313" key="3">
    <source>
        <dbReference type="Proteomes" id="UP001281761"/>
    </source>
</evidence>
<evidence type="ECO:0000256" key="1">
    <source>
        <dbReference type="SAM" id="MobiDB-lite"/>
    </source>
</evidence>
<keyword evidence="3" id="KW-1185">Reference proteome</keyword>
<dbReference type="InterPro" id="IPR016024">
    <property type="entry name" value="ARM-type_fold"/>
</dbReference>
<dbReference type="SUPFAM" id="SSF48371">
    <property type="entry name" value="ARM repeat"/>
    <property type="match status" value="1"/>
</dbReference>
<gene>
    <name evidence="2" type="ORF">BLNAU_21769</name>
</gene>
<feature type="region of interest" description="Disordered" evidence="1">
    <location>
        <begin position="1"/>
        <end position="26"/>
    </location>
</feature>
<feature type="compositionally biased region" description="Low complexity" evidence="1">
    <location>
        <begin position="343"/>
        <end position="356"/>
    </location>
</feature>
<feature type="compositionally biased region" description="Low complexity" evidence="1">
    <location>
        <begin position="218"/>
        <end position="228"/>
    </location>
</feature>
<feature type="region of interest" description="Disordered" evidence="1">
    <location>
        <begin position="312"/>
        <end position="367"/>
    </location>
</feature>
<feature type="compositionally biased region" description="Basic residues" evidence="1">
    <location>
        <begin position="11"/>
        <end position="26"/>
    </location>
</feature>
<feature type="compositionally biased region" description="Polar residues" evidence="1">
    <location>
        <begin position="1"/>
        <end position="10"/>
    </location>
</feature>
<feature type="region of interest" description="Disordered" evidence="1">
    <location>
        <begin position="205"/>
        <end position="272"/>
    </location>
</feature>
<feature type="compositionally biased region" description="Basic and acidic residues" evidence="1">
    <location>
        <begin position="314"/>
        <end position="326"/>
    </location>
</feature>
<comment type="caution">
    <text evidence="2">The sequence shown here is derived from an EMBL/GenBank/DDBJ whole genome shotgun (WGS) entry which is preliminary data.</text>
</comment>
<dbReference type="EMBL" id="JARBJD010000353">
    <property type="protein sequence ID" value="KAK2943292.1"/>
    <property type="molecule type" value="Genomic_DNA"/>
</dbReference>
<sequence length="726" mass="81076">MSTTDHLLTKSNRRKNLRTQRTKKTYHSQLSQDVSQDFKEYTDHTEDSLLTKMTLNNLYVQRAAATELHNRVNRKSRASIHSIIRLHGLSRLVAILKNTQDLELEAHILAILEIILEQTDAREGFSVEASFKQQMIRLAEPSDDSVSHSILAWKIITSIAKTKSAFALSFLGSALGNCITVTLSYLYSHSDPPYVAIPIAAPSSSEPCSPPAMRRPKSITTSILSPPSSKTPPSSPNGRGIQTAFAFPPLAAPSHVRQSSSPPPSSTIPHHILHSFGDSNTLAEVFCECLQHMALVSGPTLFSLLFPPVSAPKPKQETQKEEEKRPTTPPNIRKGRSDQRLHSTSPPLSPPTTFTKSPPPLPEALPITHLASSSSPRIVTHLFTVFATLAESDPGNTILYSRIPFSVKADGNTIDDRLSFVAQTQAVLHPDDEALQEAVGSFLSSLEGDAIVQKVEGQLDQWEKNRKNKNKREHNVLTLAVLTRALMHRVSTRKFTKPISQTLFVKYNPTTTLYPTIARLFSLHHVGISSDALQAIFRIASVTKTKNVVQETFIVQTVMEQVQPLTVSRANSDFHLRLLRLFSLFMGELRDEVINPSTYSYYQLMIPKLLFSSNVDLQAQIQTLFQVLCPSFMTESVGPVLLSKCGLGHSITLALLDTESLNGLYGIIEPLRHYVHMKNIIRMFEEEGLYEVCEARLPDKWIDEDSWWTGRYSWFLQVEVGVNLTY</sequence>
<proteinExistence type="predicted"/>
<name>A0ABQ9WUW7_9EUKA</name>
<organism evidence="2 3">
    <name type="scientific">Blattamonas nauphoetae</name>
    <dbReference type="NCBI Taxonomy" id="2049346"/>
    <lineage>
        <taxon>Eukaryota</taxon>
        <taxon>Metamonada</taxon>
        <taxon>Preaxostyla</taxon>
        <taxon>Oxymonadida</taxon>
        <taxon>Blattamonas</taxon>
    </lineage>
</organism>
<protein>
    <submittedName>
        <fullName evidence="2">Uncharacterized protein</fullName>
    </submittedName>
</protein>
<evidence type="ECO:0000313" key="2">
    <source>
        <dbReference type="EMBL" id="KAK2943292.1"/>
    </source>
</evidence>
<dbReference type="Proteomes" id="UP001281761">
    <property type="component" value="Unassembled WGS sequence"/>
</dbReference>